<dbReference type="PANTHER" id="PTHR36842">
    <property type="entry name" value="PROTEIN TOLB HOMOLOG"/>
    <property type="match status" value="1"/>
</dbReference>
<gene>
    <name evidence="2" type="ORF">SAMN04488101_101525</name>
</gene>
<proteinExistence type="predicted"/>
<dbReference type="STRING" id="475255.SAMN04488101_101525"/>
<dbReference type="OrthoDB" id="9799878at2"/>
<dbReference type="InterPro" id="IPR011042">
    <property type="entry name" value="6-blade_b-propeller_TolB-like"/>
</dbReference>
<feature type="chain" id="PRO_5013297708" description="WD40-like Beta Propeller Repeat" evidence="1">
    <location>
        <begin position="30"/>
        <end position="936"/>
    </location>
</feature>
<evidence type="ECO:0000313" key="3">
    <source>
        <dbReference type="Proteomes" id="UP000192678"/>
    </source>
</evidence>
<keyword evidence="3" id="KW-1185">Reference proteome</keyword>
<dbReference type="RefSeq" id="WP_084287091.1">
    <property type="nucleotide sequence ID" value="NZ_FWYB01000001.1"/>
</dbReference>
<sequence length="936" mass="106872">MKQNNTYKTLKIKIKTTLILSLISHSVFSQIFNEEQNPLSVKWRQINASGFKVIYPTEFEKEAQRMANTLPHIYPYVGSGLGIKKTTIPLLLQNQGVIANGFVQLGPRKSEFYTTPPQQFDSQDWLNNLAVHELRHVAQFDKLTGGKTHPFPELVYFAWFGASLPIWFFEGDAVSTETALTNAGRGRQPSWIMPYRASLLEGKKISYSKANFGSEKDITPGYYQLGYLMSSNIRTSHGKNIFDEVLTDIRKRPLRLYPFSNTLKKLTGKGSYQWFRQTVDTLQKKWTAQANAEPGKNYSSLTKPASYATNYFLPVRLSNNSILTLKQSKAETSQLTLVDSNRKESHLLSIGYQEQPWYSYANGLVVWDEVRYDPRYRQRSYSVICSYNLKTKKVKKLSSKSRLFAPSLSADGKKIIAVRFDLSNQCNIVELDAQTGKMLRTYPNPENLILQTPSFDESGNAITYIGLSEKGKALYTTNGSGQTEQLIASSQQQISRPIFNNQQIAFNAHYSGVDNIYSIDIKSKKISALSDAKYGAFNPSFPKGASSVLFNNFKQTGYDIAETPINPEEPGKNNFVYFGAAAEKQEHTGNVFAKIPDSTYSSKPYRAFGNLINIHSITPVIEDEYQGGLQINSDNLLNTFNAFAGVEYYRDLNRFEYNAGFVLKSFYPIISTTYRNRPRRTFYNSNRGVVQGDWRENNIQVQALLPITLNALNDSYSFSVKTATSYTQRYMPENMPTGYITNLKFPMEYSFSFAHSVRQAERDSYPKWAQVFRLTYLHQPFDKVLEGHLFAAETSLYFPGLLRNHSFQASFNYQNASGVRRFDHEISTVYGYNNIMARNFLKNTLLFNYRFPFAFPDAELGPLAYIRNLRGGLFCHYENLGVDTNLGEPKTYGFELRSSMNLLRYQPIIDLGTRFVFVNKIYNQNPILELILNYSF</sequence>
<dbReference type="AlphaFoldDB" id="A0A1W2AE63"/>
<evidence type="ECO:0000313" key="2">
    <source>
        <dbReference type="EMBL" id="SMC58956.1"/>
    </source>
</evidence>
<keyword evidence="1" id="KW-0732">Signal</keyword>
<dbReference type="EMBL" id="FWYB01000001">
    <property type="protein sequence ID" value="SMC58956.1"/>
    <property type="molecule type" value="Genomic_DNA"/>
</dbReference>
<name>A0A1W2AE63_9SPHI</name>
<reference evidence="2 3" key="1">
    <citation type="submission" date="2017-04" db="EMBL/GenBank/DDBJ databases">
        <authorList>
            <person name="Afonso C.L."/>
            <person name="Miller P.J."/>
            <person name="Scott M.A."/>
            <person name="Spackman E."/>
            <person name="Goraichik I."/>
            <person name="Dimitrov K.M."/>
            <person name="Suarez D.L."/>
            <person name="Swayne D.E."/>
        </authorList>
    </citation>
    <scope>NUCLEOTIDE SEQUENCE [LARGE SCALE GENOMIC DNA]</scope>
    <source>
        <strain evidence="2 3">DSM 19625</strain>
    </source>
</reference>
<evidence type="ECO:0008006" key="4">
    <source>
        <dbReference type="Google" id="ProtNLM"/>
    </source>
</evidence>
<evidence type="ECO:0000256" key="1">
    <source>
        <dbReference type="SAM" id="SignalP"/>
    </source>
</evidence>
<dbReference type="Gene3D" id="2.120.10.30">
    <property type="entry name" value="TolB, C-terminal domain"/>
    <property type="match status" value="1"/>
</dbReference>
<dbReference type="Proteomes" id="UP000192678">
    <property type="component" value="Unassembled WGS sequence"/>
</dbReference>
<dbReference type="PANTHER" id="PTHR36842:SF1">
    <property type="entry name" value="PROTEIN TOLB"/>
    <property type="match status" value="1"/>
</dbReference>
<feature type="signal peptide" evidence="1">
    <location>
        <begin position="1"/>
        <end position="29"/>
    </location>
</feature>
<organism evidence="2 3">
    <name type="scientific">Pedobacter nyackensis</name>
    <dbReference type="NCBI Taxonomy" id="475255"/>
    <lineage>
        <taxon>Bacteria</taxon>
        <taxon>Pseudomonadati</taxon>
        <taxon>Bacteroidota</taxon>
        <taxon>Sphingobacteriia</taxon>
        <taxon>Sphingobacteriales</taxon>
        <taxon>Sphingobacteriaceae</taxon>
        <taxon>Pedobacter</taxon>
    </lineage>
</organism>
<accession>A0A1W2AE63</accession>
<dbReference type="SUPFAM" id="SSF82171">
    <property type="entry name" value="DPP6 N-terminal domain-like"/>
    <property type="match status" value="1"/>
</dbReference>
<protein>
    <recommendedName>
        <fullName evidence="4">WD40-like Beta Propeller Repeat</fullName>
    </recommendedName>
</protein>